<sequence>MRYINAGHPPPLLIRHGKVARSLGGGWRMPLGVDDPQIEVAEESLERGDRLLLYTDGVTETRDQRGGMLTDAGLVDLVERDAGQLPAPEALRRLCHAALARYDGPPADEVTLMLRARDGTPAPPGNRAFGGRVLTGPMSAVGAASTRSPVPASCAI</sequence>
<dbReference type="Proteomes" id="UP000660611">
    <property type="component" value="Unassembled WGS sequence"/>
</dbReference>
<feature type="domain" description="PPM-type phosphatase" evidence="2">
    <location>
        <begin position="2"/>
        <end position="114"/>
    </location>
</feature>
<proteinExistence type="predicted"/>
<dbReference type="EMBL" id="BONQ01000157">
    <property type="protein sequence ID" value="GIG51623.1"/>
    <property type="molecule type" value="Genomic_DNA"/>
</dbReference>
<dbReference type="Gene3D" id="3.60.40.10">
    <property type="entry name" value="PPM-type phosphatase domain"/>
    <property type="match status" value="1"/>
</dbReference>
<keyword evidence="4" id="KW-1185">Reference proteome</keyword>
<accession>A0A919PZL9</accession>
<dbReference type="PANTHER" id="PTHR43156">
    <property type="entry name" value="STAGE II SPORULATION PROTEIN E-RELATED"/>
    <property type="match status" value="1"/>
</dbReference>
<comment type="caution">
    <text evidence="3">The sequence shown here is derived from an EMBL/GenBank/DDBJ whole genome shotgun (WGS) entry which is preliminary data.</text>
</comment>
<organism evidence="3 4">
    <name type="scientific">Dactylosporangium siamense</name>
    <dbReference type="NCBI Taxonomy" id="685454"/>
    <lineage>
        <taxon>Bacteria</taxon>
        <taxon>Bacillati</taxon>
        <taxon>Actinomycetota</taxon>
        <taxon>Actinomycetes</taxon>
        <taxon>Micromonosporales</taxon>
        <taxon>Micromonosporaceae</taxon>
        <taxon>Dactylosporangium</taxon>
    </lineage>
</organism>
<evidence type="ECO:0000256" key="1">
    <source>
        <dbReference type="ARBA" id="ARBA00022801"/>
    </source>
</evidence>
<reference evidence="3" key="1">
    <citation type="submission" date="2021-01" db="EMBL/GenBank/DDBJ databases">
        <title>Whole genome shotgun sequence of Dactylosporangium siamense NBRC 106093.</title>
        <authorList>
            <person name="Komaki H."/>
            <person name="Tamura T."/>
        </authorList>
    </citation>
    <scope>NUCLEOTIDE SEQUENCE</scope>
    <source>
        <strain evidence="3">NBRC 106093</strain>
    </source>
</reference>
<evidence type="ECO:0000313" key="4">
    <source>
        <dbReference type="Proteomes" id="UP000660611"/>
    </source>
</evidence>
<dbReference type="PANTHER" id="PTHR43156:SF2">
    <property type="entry name" value="STAGE II SPORULATION PROTEIN E"/>
    <property type="match status" value="1"/>
</dbReference>
<dbReference type="AlphaFoldDB" id="A0A919PZL9"/>
<dbReference type="InterPro" id="IPR052016">
    <property type="entry name" value="Bact_Sigma-Reg"/>
</dbReference>
<evidence type="ECO:0000313" key="3">
    <source>
        <dbReference type="EMBL" id="GIG51623.1"/>
    </source>
</evidence>
<gene>
    <name evidence="3" type="ORF">Dsi01nite_096640</name>
</gene>
<dbReference type="RefSeq" id="WP_203853229.1">
    <property type="nucleotide sequence ID" value="NZ_BAAAVW010000025.1"/>
</dbReference>
<dbReference type="SUPFAM" id="SSF81606">
    <property type="entry name" value="PP2C-like"/>
    <property type="match status" value="1"/>
</dbReference>
<evidence type="ECO:0000259" key="2">
    <source>
        <dbReference type="Pfam" id="PF07228"/>
    </source>
</evidence>
<protein>
    <recommendedName>
        <fullName evidence="2">PPM-type phosphatase domain-containing protein</fullName>
    </recommendedName>
</protein>
<dbReference type="Pfam" id="PF07228">
    <property type="entry name" value="SpoIIE"/>
    <property type="match status" value="1"/>
</dbReference>
<keyword evidence="1" id="KW-0378">Hydrolase</keyword>
<dbReference type="InterPro" id="IPR036457">
    <property type="entry name" value="PPM-type-like_dom_sf"/>
</dbReference>
<dbReference type="GO" id="GO:0016791">
    <property type="term" value="F:phosphatase activity"/>
    <property type="evidence" value="ECO:0007669"/>
    <property type="project" value="TreeGrafter"/>
</dbReference>
<dbReference type="InterPro" id="IPR001932">
    <property type="entry name" value="PPM-type_phosphatase-like_dom"/>
</dbReference>
<name>A0A919PZL9_9ACTN</name>